<keyword evidence="2" id="KW-1185">Reference proteome</keyword>
<name>A0A512RMN8_9BACT</name>
<evidence type="ECO:0000313" key="1">
    <source>
        <dbReference type="EMBL" id="GEP96974.1"/>
    </source>
</evidence>
<sequence>MKYTPFDNTSLFLPSPLPESVTSGYYLPGDTTPPAEISLADSWDAFKGYYFFLSTPIAADNTDALKTLQEQLTAEASLQNPLHTGACWLLNGTTLTVQALLQTGTDSGNVSIQTAVDLGFGTYQLPLFEGAGIVFQPEGVICAGYPVVPGAQAAAAEKSLSITVTGEQAGVLTGEVMISDFSNDIYAGWSAGFRYNMPNPATGVPCSQYYPLFNNQPATYWLLDVHWDPLHPLDDSRSYMAFTGISFGLQKITGEEDRFEIIPATGATLDSWWRTIYGQPVTLRPVTNGANPAQLVFQLYADPEKSPAYYLAPKGAFELQAEPGDDGVCQLLPGLSGTESLQFTPGDHIVFYPGNAANAPSGLASQELNNTYTASYAFIEARTAAAVVYSAAPPVASLYQASATSGLLGPFYAPSAQLPAAGSDTLCFPMTPYAGISTVQADAFPPEYLASFESSLLGTAREQKMAAMPVPTGSQVTADPVTTTTPQGLLATISGMQWQEVLLALNTELPVNFRFTNLPAALRSAFQTEDLFLVISDAGNIGTFDNALSIEGWEFNVNVPTRDPDKDPEQKNILILKFRKGAITDLITNTTQWTDGVTFNYDADQLTSTQTWLMEYCTEATDMAKNNPHFASFANIIQDPEWYGILALRTDISLGNFPPDLRGLLGAMDLTRFYAHHVGVQVSFVQENSSNTTQPLALKKSNLFGLISYIDPAYQQTQGGGTAATTGLRAFEAGQNSVDNVSYAYKVLVLQVVFANSVLINFNSKLELTARKWFEEAASLNVPDSGDDDDETTEPANYAMIFNGHYENQDGHRTYTFLTQQDLTYQYFLTSKVLTCIEFVKAQFQTISSVASTTLPGTDDVKARFTFYGYLNFSQQEKFDCFSYGSEKGQETQHNRGLYFSNLCLDVSFSLDTAANTTSGLEIVLNPDNVSFDQSLSTIRNNSFAAAFPVSPNAILRGSGDNTPKKLRYLQVVPPPDFSTAGLQPVWYAINFDLHWGGPGALASQAGFIPQLMLAWSPGAASVNVEIFVRLPGAGSGNTFSIQNVLKLSAGPFQLKQVEHGGDKISYNFFLLNLSLSLFGVKLPPAGNTNLVLVGDAEQPGSLGWYGAYINK</sequence>
<comment type="caution">
    <text evidence="1">The sequence shown here is derived from an EMBL/GenBank/DDBJ whole genome shotgun (WGS) entry which is preliminary data.</text>
</comment>
<accession>A0A512RMN8</accession>
<protein>
    <submittedName>
        <fullName evidence="1">Uncharacterized protein</fullName>
    </submittedName>
</protein>
<organism evidence="1 2">
    <name type="scientific">Chitinophaga cymbidii</name>
    <dbReference type="NCBI Taxonomy" id="1096750"/>
    <lineage>
        <taxon>Bacteria</taxon>
        <taxon>Pseudomonadati</taxon>
        <taxon>Bacteroidota</taxon>
        <taxon>Chitinophagia</taxon>
        <taxon>Chitinophagales</taxon>
        <taxon>Chitinophagaceae</taxon>
        <taxon>Chitinophaga</taxon>
    </lineage>
</organism>
<dbReference type="AlphaFoldDB" id="A0A512RMN8"/>
<dbReference type="Proteomes" id="UP000321436">
    <property type="component" value="Unassembled WGS sequence"/>
</dbReference>
<evidence type="ECO:0000313" key="2">
    <source>
        <dbReference type="Proteomes" id="UP000321436"/>
    </source>
</evidence>
<reference evidence="1 2" key="1">
    <citation type="submission" date="2019-07" db="EMBL/GenBank/DDBJ databases">
        <title>Whole genome shotgun sequence of Chitinophaga cymbidii NBRC 109752.</title>
        <authorList>
            <person name="Hosoyama A."/>
            <person name="Uohara A."/>
            <person name="Ohji S."/>
            <person name="Ichikawa N."/>
        </authorList>
    </citation>
    <scope>NUCLEOTIDE SEQUENCE [LARGE SCALE GENOMIC DNA]</scope>
    <source>
        <strain evidence="1 2">NBRC 109752</strain>
    </source>
</reference>
<dbReference type="EMBL" id="BKAU01000003">
    <property type="protein sequence ID" value="GEP96974.1"/>
    <property type="molecule type" value="Genomic_DNA"/>
</dbReference>
<proteinExistence type="predicted"/>
<dbReference type="OrthoDB" id="580741at2"/>
<dbReference type="RefSeq" id="WP_146864064.1">
    <property type="nucleotide sequence ID" value="NZ_BKAU01000003.1"/>
</dbReference>
<gene>
    <name evidence="1" type="ORF">CCY01nite_32340</name>
</gene>